<evidence type="ECO:0000256" key="8">
    <source>
        <dbReference type="SAM" id="MobiDB-lite"/>
    </source>
</evidence>
<dbReference type="PROSITE" id="PS00107">
    <property type="entry name" value="PROTEIN_KINASE_ATP"/>
    <property type="match status" value="1"/>
</dbReference>
<proteinExistence type="predicted"/>
<dbReference type="GO" id="GO:0051301">
    <property type="term" value="P:cell division"/>
    <property type="evidence" value="ECO:0007669"/>
    <property type="project" value="UniProtKB-KW"/>
</dbReference>
<dbReference type="EMBL" id="UFAJ01000753">
    <property type="protein sequence ID" value="SSD61547.1"/>
    <property type="molecule type" value="Genomic_DNA"/>
</dbReference>
<evidence type="ECO:0000259" key="9">
    <source>
        <dbReference type="PROSITE" id="PS50011"/>
    </source>
</evidence>
<keyword evidence="6 7" id="KW-0067">ATP-binding</keyword>
<name>A0A376BA65_9ASCO</name>
<evidence type="ECO:0000256" key="2">
    <source>
        <dbReference type="ARBA" id="ARBA00022527"/>
    </source>
</evidence>
<evidence type="ECO:0000256" key="5">
    <source>
        <dbReference type="ARBA" id="ARBA00022777"/>
    </source>
</evidence>
<dbReference type="VEuPathDB" id="FungiDB:SCODWIG_03308"/>
<dbReference type="AlphaFoldDB" id="A0A376BA65"/>
<dbReference type="Gene3D" id="1.10.510.10">
    <property type="entry name" value="Transferase(Phosphotransferase) domain 1"/>
    <property type="match status" value="1"/>
</dbReference>
<dbReference type="InterPro" id="IPR017441">
    <property type="entry name" value="Protein_kinase_ATP_BS"/>
</dbReference>
<keyword evidence="11" id="KW-1185">Reference proteome</keyword>
<keyword evidence="4 7" id="KW-0547">Nucleotide-binding</keyword>
<accession>A0A376BA65</accession>
<evidence type="ECO:0000256" key="7">
    <source>
        <dbReference type="PROSITE-ProRule" id="PRU10141"/>
    </source>
</evidence>
<dbReference type="CDD" id="cd14019">
    <property type="entry name" value="STKc_Cdc7"/>
    <property type="match status" value="1"/>
</dbReference>
<dbReference type="PROSITE" id="PS00108">
    <property type="entry name" value="PROTEIN_KINASE_ST"/>
    <property type="match status" value="1"/>
</dbReference>
<feature type="domain" description="Protein kinase" evidence="9">
    <location>
        <begin position="187"/>
        <end position="615"/>
    </location>
</feature>
<dbReference type="PANTHER" id="PTHR44167">
    <property type="entry name" value="OVARIAN-SPECIFIC SERINE/THREONINE-PROTEIN KINASE LOK-RELATED"/>
    <property type="match status" value="1"/>
</dbReference>
<evidence type="ECO:0000256" key="4">
    <source>
        <dbReference type="ARBA" id="ARBA00022741"/>
    </source>
</evidence>
<dbReference type="InterPro" id="IPR011009">
    <property type="entry name" value="Kinase-like_dom_sf"/>
</dbReference>
<reference evidence="11" key="1">
    <citation type="submission" date="2018-06" db="EMBL/GenBank/DDBJ databases">
        <authorList>
            <person name="Guldener U."/>
        </authorList>
    </citation>
    <scope>NUCLEOTIDE SEQUENCE [LARGE SCALE GENOMIC DNA]</scope>
    <source>
        <strain evidence="11">UTAD17</strain>
    </source>
</reference>
<dbReference type="SMART" id="SM00220">
    <property type="entry name" value="S_TKc"/>
    <property type="match status" value="1"/>
</dbReference>
<dbReference type="GO" id="GO:0005524">
    <property type="term" value="F:ATP binding"/>
    <property type="evidence" value="ECO:0007669"/>
    <property type="project" value="UniProtKB-UniRule"/>
</dbReference>
<evidence type="ECO:0000313" key="11">
    <source>
        <dbReference type="Proteomes" id="UP000262825"/>
    </source>
</evidence>
<protein>
    <recommendedName>
        <fullName evidence="1">non-specific serine/threonine protein kinase</fullName>
        <ecNumber evidence="1">2.7.11.1</ecNumber>
    </recommendedName>
</protein>
<keyword evidence="10" id="KW-0131">Cell cycle</keyword>
<feature type="binding site" evidence="7">
    <location>
        <position position="220"/>
    </location>
    <ligand>
        <name>ATP</name>
        <dbReference type="ChEBI" id="CHEBI:30616"/>
    </ligand>
</feature>
<evidence type="ECO:0000256" key="1">
    <source>
        <dbReference type="ARBA" id="ARBA00012513"/>
    </source>
</evidence>
<evidence type="ECO:0000256" key="3">
    <source>
        <dbReference type="ARBA" id="ARBA00022679"/>
    </source>
</evidence>
<dbReference type="SUPFAM" id="SSF56112">
    <property type="entry name" value="Protein kinase-like (PK-like)"/>
    <property type="match status" value="1"/>
</dbReference>
<dbReference type="PANTHER" id="PTHR44167:SF23">
    <property type="entry name" value="CDC7 KINASE, ISOFORM A-RELATED"/>
    <property type="match status" value="1"/>
</dbReference>
<keyword evidence="2" id="KW-0723">Serine/threonine-protein kinase</keyword>
<dbReference type="EC" id="2.7.11.1" evidence="1"/>
<dbReference type="GO" id="GO:0005634">
    <property type="term" value="C:nucleus"/>
    <property type="evidence" value="ECO:0007669"/>
    <property type="project" value="TreeGrafter"/>
</dbReference>
<dbReference type="Gene3D" id="3.30.200.20">
    <property type="entry name" value="Phosphorylase Kinase, domain 1"/>
    <property type="match status" value="1"/>
</dbReference>
<keyword evidence="10" id="KW-0132">Cell division</keyword>
<gene>
    <name evidence="10" type="ORF">SCODWIG_03308</name>
</gene>
<keyword evidence="5" id="KW-0418">Kinase</keyword>
<feature type="region of interest" description="Disordered" evidence="8">
    <location>
        <begin position="640"/>
        <end position="663"/>
    </location>
</feature>
<dbReference type="GO" id="GO:0044773">
    <property type="term" value="P:mitotic DNA damage checkpoint signaling"/>
    <property type="evidence" value="ECO:0007669"/>
    <property type="project" value="TreeGrafter"/>
</dbReference>
<dbReference type="Pfam" id="PF00069">
    <property type="entry name" value="Pkinase"/>
    <property type="match status" value="2"/>
</dbReference>
<dbReference type="PROSITE" id="PS50011">
    <property type="entry name" value="PROTEIN_KINASE_DOM"/>
    <property type="match status" value="1"/>
</dbReference>
<dbReference type="OrthoDB" id="10020333at2759"/>
<keyword evidence="3" id="KW-0808">Transferase</keyword>
<dbReference type="GO" id="GO:0004674">
    <property type="term" value="F:protein serine/threonine kinase activity"/>
    <property type="evidence" value="ECO:0007669"/>
    <property type="project" value="UniProtKB-KW"/>
</dbReference>
<evidence type="ECO:0000313" key="10">
    <source>
        <dbReference type="EMBL" id="SSD61547.1"/>
    </source>
</evidence>
<evidence type="ECO:0000256" key="6">
    <source>
        <dbReference type="ARBA" id="ARBA00022840"/>
    </source>
</evidence>
<dbReference type="InterPro" id="IPR008271">
    <property type="entry name" value="Ser/Thr_kinase_AS"/>
</dbReference>
<organism evidence="10 11">
    <name type="scientific">Saccharomycodes ludwigii</name>
    <dbReference type="NCBI Taxonomy" id="36035"/>
    <lineage>
        <taxon>Eukaryota</taxon>
        <taxon>Fungi</taxon>
        <taxon>Dikarya</taxon>
        <taxon>Ascomycota</taxon>
        <taxon>Saccharomycotina</taxon>
        <taxon>Saccharomycetes</taxon>
        <taxon>Saccharomycodales</taxon>
        <taxon>Saccharomycodaceae</taxon>
        <taxon>Saccharomycodes</taxon>
    </lineage>
</organism>
<sequence length="663" mass="75374">MDHEDSTSLIITDEKIIKRVNSDIDIDTTLPLKKKLKKENDESLLANEENTDDVSALNNDNNNETICANSPGKVNFTSPEVAIKRADTTNTNTNTNTSKINVNLNEKISKHVVMNTPSKKLQAVNFLKTPSSKTEKLDEQSLLGCSHNKFKNSQHDDDYVFDENIPKDIIEEMTLLLDTFPGLDVRYKLLDKIGEGTFSSVYKARDKKLQPQHMLKSPLKHHFWSSKHHYVALKRIYVTSSPQRIYNELNLLYTLSKCPRIAPLYDAIRYQDQIIAVLPYYPHEDFRTFYRILPIKGIKKYMFELLEALKFIHSKGVIHRDIKPTNFLYNTRLGKGVLVDFGLAELEYDAQDTFRNTQYCPCVEKRNDHICNISTGSAGVNKSFKSVINISGDLTKGYPKHDTRRGRRANRAGTRGFRAPEVLLKCSKQTTKIDIWSCGVILLCFLARRFPMFQSLDDIDSLLELCCIFGYKELKKCAELHGLGVNISSNLNGITEDGIKGGLKEYVRSLLLQETEVGTLPSYSAAFETLDFLDNESSPSLVSGGSLKSNDHSINVHNDKEEMEDADNVEDPNILKHKQEYYSDHFWCFLLLEKCFDWNYHNRPSADDLLKNIFFDELNNFPSPAKKGNTDVCDKAHCNSSNENTDTSEGTEEESCGTKSTLT</sequence>
<dbReference type="InterPro" id="IPR000719">
    <property type="entry name" value="Prot_kinase_dom"/>
</dbReference>
<dbReference type="Proteomes" id="UP000262825">
    <property type="component" value="Unassembled WGS sequence"/>
</dbReference>